<organism evidence="1 2">
    <name type="scientific">Blastopirellula marina</name>
    <dbReference type="NCBI Taxonomy" id="124"/>
    <lineage>
        <taxon>Bacteria</taxon>
        <taxon>Pseudomonadati</taxon>
        <taxon>Planctomycetota</taxon>
        <taxon>Planctomycetia</taxon>
        <taxon>Pirellulales</taxon>
        <taxon>Pirellulaceae</taxon>
        <taxon>Blastopirellula</taxon>
    </lineage>
</organism>
<evidence type="ECO:0008006" key="3">
    <source>
        <dbReference type="Google" id="ProtNLM"/>
    </source>
</evidence>
<evidence type="ECO:0000313" key="2">
    <source>
        <dbReference type="Proteomes" id="UP000240009"/>
    </source>
</evidence>
<dbReference type="RefSeq" id="WP_105353913.1">
    <property type="nucleotide sequence ID" value="NZ_PUIA01000037.1"/>
</dbReference>
<proteinExistence type="predicted"/>
<accession>A0A2S8FGI0</accession>
<dbReference type="EMBL" id="PUIA01000037">
    <property type="protein sequence ID" value="PQO31256.1"/>
    <property type="molecule type" value="Genomic_DNA"/>
</dbReference>
<evidence type="ECO:0000313" key="1">
    <source>
        <dbReference type="EMBL" id="PQO31256.1"/>
    </source>
</evidence>
<sequence>MSKYEHPYTEHDEYLEFVVSGTAKEEDFFSDLLCAMVEATEQTGKRRIFIDRSAADPQLPVEPMVIYRMSLRMAEAFGASVRIAALSSSMESQSFWEDVSTNRGSIVKAGSDRDSLIQWLLQDN</sequence>
<dbReference type="Proteomes" id="UP000240009">
    <property type="component" value="Unassembled WGS sequence"/>
</dbReference>
<reference evidence="1 2" key="1">
    <citation type="submission" date="2018-02" db="EMBL/GenBank/DDBJ databases">
        <title>Comparative genomes isolates from brazilian mangrove.</title>
        <authorList>
            <person name="Araujo J.E."/>
            <person name="Taketani R.G."/>
            <person name="Silva M.C.P."/>
            <person name="Loureco M.V."/>
            <person name="Andreote F.D."/>
        </authorList>
    </citation>
    <scope>NUCLEOTIDE SEQUENCE [LARGE SCALE GENOMIC DNA]</scope>
    <source>
        <strain evidence="1 2">HEX-2 MGV</strain>
    </source>
</reference>
<dbReference type="AlphaFoldDB" id="A0A2S8FGI0"/>
<gene>
    <name evidence="1" type="ORF">C5Y96_13000</name>
</gene>
<dbReference type="OrthoDB" id="290694at2"/>
<name>A0A2S8FGI0_9BACT</name>
<protein>
    <recommendedName>
        <fullName evidence="3">STAS/SEC14 domain-containing protein</fullName>
    </recommendedName>
</protein>
<comment type="caution">
    <text evidence="1">The sequence shown here is derived from an EMBL/GenBank/DDBJ whole genome shotgun (WGS) entry which is preliminary data.</text>
</comment>